<organism evidence="1 2">
    <name type="scientific">Didymodactylos carnosus</name>
    <dbReference type="NCBI Taxonomy" id="1234261"/>
    <lineage>
        <taxon>Eukaryota</taxon>
        <taxon>Metazoa</taxon>
        <taxon>Spiralia</taxon>
        <taxon>Gnathifera</taxon>
        <taxon>Rotifera</taxon>
        <taxon>Eurotatoria</taxon>
        <taxon>Bdelloidea</taxon>
        <taxon>Philodinida</taxon>
        <taxon>Philodinidae</taxon>
        <taxon>Didymodactylos</taxon>
    </lineage>
</organism>
<name>A0A8S2YNS2_9BILA</name>
<accession>A0A8S2YNS2</accession>
<reference evidence="1" key="1">
    <citation type="submission" date="2021-02" db="EMBL/GenBank/DDBJ databases">
        <authorList>
            <person name="Nowell W R."/>
        </authorList>
    </citation>
    <scope>NUCLEOTIDE SEQUENCE</scope>
</reference>
<dbReference type="Proteomes" id="UP000681722">
    <property type="component" value="Unassembled WGS sequence"/>
</dbReference>
<evidence type="ECO:0000313" key="2">
    <source>
        <dbReference type="Proteomes" id="UP000681722"/>
    </source>
</evidence>
<protein>
    <submittedName>
        <fullName evidence="1">Uncharacterized protein</fullName>
    </submittedName>
</protein>
<dbReference type="EMBL" id="CAJOBC010120429">
    <property type="protein sequence ID" value="CAF4571747.1"/>
    <property type="molecule type" value="Genomic_DNA"/>
</dbReference>
<gene>
    <name evidence="1" type="ORF">SRO942_LOCUS47796</name>
</gene>
<evidence type="ECO:0000313" key="1">
    <source>
        <dbReference type="EMBL" id="CAF4571747.1"/>
    </source>
</evidence>
<proteinExistence type="predicted"/>
<sequence length="137" mass="15885">MTDIHKACELLIKMKLLSLKTNFLADKHSYQPCYLKLLSHTVVEEINFSMMLKDVGITDIQMYFNTMKKIKTKNLAFVTQDALTLFNSPPYCEHVLKIDERLVMKPTVRKVWNFDNSERNIDVVKSTANNANISMHS</sequence>
<dbReference type="AlphaFoldDB" id="A0A8S2YNS2"/>
<comment type="caution">
    <text evidence="1">The sequence shown here is derived from an EMBL/GenBank/DDBJ whole genome shotgun (WGS) entry which is preliminary data.</text>
</comment>